<dbReference type="InterPro" id="IPR000792">
    <property type="entry name" value="Tscrpt_reg_LuxR_C"/>
</dbReference>
<dbReference type="InterPro" id="IPR036388">
    <property type="entry name" value="WH-like_DNA-bd_sf"/>
</dbReference>
<dbReference type="PANTHER" id="PTHR44688">
    <property type="entry name" value="DNA-BINDING TRANSCRIPTIONAL ACTIVATOR DEVR_DOSR"/>
    <property type="match status" value="1"/>
</dbReference>
<dbReference type="AlphaFoldDB" id="A0A1M5MDA3"/>
<evidence type="ECO:0000256" key="2">
    <source>
        <dbReference type="ARBA" id="ARBA00023125"/>
    </source>
</evidence>
<evidence type="ECO:0000256" key="1">
    <source>
        <dbReference type="ARBA" id="ARBA00023015"/>
    </source>
</evidence>
<proteinExistence type="predicted"/>
<feature type="domain" description="HTH luxR-type" evidence="4">
    <location>
        <begin position="613"/>
        <end position="678"/>
    </location>
</feature>
<dbReference type="EMBL" id="FQVW01000057">
    <property type="protein sequence ID" value="SHG74723.1"/>
    <property type="molecule type" value="Genomic_DNA"/>
</dbReference>
<keyword evidence="1" id="KW-0805">Transcription regulation</keyword>
<dbReference type="Gene3D" id="1.10.10.10">
    <property type="entry name" value="Winged helix-like DNA-binding domain superfamily/Winged helix DNA-binding domain"/>
    <property type="match status" value="1"/>
</dbReference>
<dbReference type="SUPFAM" id="SSF46894">
    <property type="entry name" value="C-terminal effector domain of the bipartite response regulators"/>
    <property type="match status" value="1"/>
</dbReference>
<dbReference type="InterPro" id="IPR016032">
    <property type="entry name" value="Sig_transdc_resp-reg_C-effctor"/>
</dbReference>
<gene>
    <name evidence="5" type="ORF">SAMN05216225_10571</name>
</gene>
<accession>A0A1M5MDA3</accession>
<keyword evidence="2" id="KW-0238">DNA-binding</keyword>
<dbReference type="GO" id="GO:0003677">
    <property type="term" value="F:DNA binding"/>
    <property type="evidence" value="ECO:0007669"/>
    <property type="project" value="UniProtKB-KW"/>
</dbReference>
<dbReference type="PROSITE" id="PS50043">
    <property type="entry name" value="HTH_LUXR_2"/>
    <property type="match status" value="1"/>
</dbReference>
<evidence type="ECO:0000256" key="3">
    <source>
        <dbReference type="ARBA" id="ARBA00023163"/>
    </source>
</evidence>
<dbReference type="Pfam" id="PF00196">
    <property type="entry name" value="GerE"/>
    <property type="match status" value="1"/>
</dbReference>
<organism evidence="5 6">
    <name type="scientific">Ornithinibacillus halophilus</name>
    <dbReference type="NCBI Taxonomy" id="930117"/>
    <lineage>
        <taxon>Bacteria</taxon>
        <taxon>Bacillati</taxon>
        <taxon>Bacillota</taxon>
        <taxon>Bacilli</taxon>
        <taxon>Bacillales</taxon>
        <taxon>Bacillaceae</taxon>
        <taxon>Ornithinibacillus</taxon>
    </lineage>
</organism>
<dbReference type="CDD" id="cd06170">
    <property type="entry name" value="LuxR_C_like"/>
    <property type="match status" value="1"/>
</dbReference>
<dbReference type="PROSITE" id="PS00622">
    <property type="entry name" value="HTH_LUXR_1"/>
    <property type="match status" value="1"/>
</dbReference>
<keyword evidence="3" id="KW-0804">Transcription</keyword>
<dbReference type="GO" id="GO:0006355">
    <property type="term" value="P:regulation of DNA-templated transcription"/>
    <property type="evidence" value="ECO:0007669"/>
    <property type="project" value="InterPro"/>
</dbReference>
<protein>
    <submittedName>
        <fullName evidence="5">Regulatory protein, luxR family</fullName>
    </submittedName>
</protein>
<evidence type="ECO:0000259" key="4">
    <source>
        <dbReference type="PROSITE" id="PS50043"/>
    </source>
</evidence>
<dbReference type="SMART" id="SM00421">
    <property type="entry name" value="HTH_LUXR"/>
    <property type="match status" value="1"/>
</dbReference>
<dbReference type="Proteomes" id="UP000183988">
    <property type="component" value="Unassembled WGS sequence"/>
</dbReference>
<name>A0A1M5MDA3_9BACI</name>
<dbReference type="PANTHER" id="PTHR44688:SF16">
    <property type="entry name" value="DNA-BINDING TRANSCRIPTIONAL ACTIVATOR DEVR_DOSR"/>
    <property type="match status" value="1"/>
</dbReference>
<dbReference type="SUPFAM" id="SSF52540">
    <property type="entry name" value="P-loop containing nucleoside triphosphate hydrolases"/>
    <property type="match status" value="1"/>
</dbReference>
<dbReference type="OrthoDB" id="182489at2"/>
<dbReference type="STRING" id="930117.SAMN05216225_10571"/>
<sequence length="678" mass="79803">MEYEVNKWSLTSERSAKDYILKVEEDYFIGRQEELSFFHNYLHTNDQLVNILHYYGTGGVGKSFLLNAFARKAQEENVTYIQLDSQDFLHTPSEFVDYFLNVLGLTVELDEDELQPYTFKNMMQLIKKISITQKLIITMDTFEQMEELERWFLQIFIQQLPPNTVVVLAGRYPLKDWNPSPSYRFKTHQFELKEFSLEQSRTFLNQFGIDNENHIQAIWRFTDGHPLTLSLTTLTDRQHFISNHEHGTLHDSSHILTELTEQWLQEVRDEDILHLLYSAALFYHFDREGLSTILEKEVTNDIFQKLISLSFIRKSAMGWMMHDLIRDAIQVELQQRDPKLYQTVLKKIAEYYYKKAIRTKSQHDVGMFFYHIQNDYIQSTFFPNSTSMYLEAVDEHNFQEVIDFFEFKKKNIVESDASFYNRSSNKSYHFHASKEHNENEANYLGPDYIEKLGYQTTSLLKNSDGETVGMTIIVPINEASVSILEKEPVSRAYFQSLSTEEMKYYQVPPNKHAGWYIRHLDFVDPSDSSLLSYLLYNLFTLFTEGKIITSTPIEFFQDLLKNFGFQEVEGASHYDFGESTPSSTFLLDISGERFDVYLKQFLPEDDNQNKLDILAELFSLTEREKDIIELILEDKSNQEIAQQLFIAEITVKKHVSRILKKAEVKNRTQLIKRILEFV</sequence>
<evidence type="ECO:0000313" key="5">
    <source>
        <dbReference type="EMBL" id="SHG74723.1"/>
    </source>
</evidence>
<dbReference type="Gene3D" id="3.40.50.300">
    <property type="entry name" value="P-loop containing nucleotide triphosphate hydrolases"/>
    <property type="match status" value="1"/>
</dbReference>
<dbReference type="InterPro" id="IPR027417">
    <property type="entry name" value="P-loop_NTPase"/>
</dbReference>
<keyword evidence="6" id="KW-1185">Reference proteome</keyword>
<reference evidence="5 6" key="1">
    <citation type="submission" date="2016-11" db="EMBL/GenBank/DDBJ databases">
        <authorList>
            <person name="Jaros S."/>
            <person name="Januszkiewicz K."/>
            <person name="Wedrychowicz H."/>
        </authorList>
    </citation>
    <scope>NUCLEOTIDE SEQUENCE [LARGE SCALE GENOMIC DNA]</scope>
    <source>
        <strain evidence="5 6">IBRC-M 10683</strain>
    </source>
</reference>
<evidence type="ECO:0000313" key="6">
    <source>
        <dbReference type="Proteomes" id="UP000183988"/>
    </source>
</evidence>
<dbReference type="PRINTS" id="PR00038">
    <property type="entry name" value="HTHLUXR"/>
</dbReference>